<name>K6GHR1_9GAMM</name>
<feature type="active site" evidence="4">
    <location>
        <position position="135"/>
    </location>
</feature>
<comment type="similarity">
    <text evidence="1 6">Belongs to the pseudouridine synthase RluA family.</text>
</comment>
<dbReference type="InterPro" id="IPR050188">
    <property type="entry name" value="RluA_PseudoU_synthase"/>
</dbReference>
<dbReference type="Pfam" id="PF00849">
    <property type="entry name" value="PseudoU_synth_2"/>
    <property type="match status" value="1"/>
</dbReference>
<dbReference type="GO" id="GO:0000455">
    <property type="term" value="P:enzyme-directed rRNA pseudouridine synthesis"/>
    <property type="evidence" value="ECO:0007669"/>
    <property type="project" value="UniProtKB-ARBA"/>
</dbReference>
<gene>
    <name evidence="8" type="ORF">B273_1117</name>
</gene>
<dbReference type="Proteomes" id="UP000010310">
    <property type="component" value="Unassembled WGS sequence"/>
</dbReference>
<dbReference type="AlphaFoldDB" id="K6GHR1"/>
<dbReference type="InterPro" id="IPR036986">
    <property type="entry name" value="S4_RNA-bd_sf"/>
</dbReference>
<evidence type="ECO:0000256" key="1">
    <source>
        <dbReference type="ARBA" id="ARBA00010876"/>
    </source>
</evidence>
<comment type="catalytic activity">
    <reaction evidence="3">
        <text>uridine(1911/1915/1917) in 23S rRNA = pseudouridine(1911/1915/1917) in 23S rRNA</text>
        <dbReference type="Rhea" id="RHEA:42524"/>
        <dbReference type="Rhea" id="RHEA-COMP:10097"/>
        <dbReference type="Rhea" id="RHEA-COMP:10098"/>
        <dbReference type="ChEBI" id="CHEBI:65314"/>
        <dbReference type="ChEBI" id="CHEBI:65315"/>
        <dbReference type="EC" id="5.4.99.23"/>
    </reaction>
</comment>
<evidence type="ECO:0000313" key="9">
    <source>
        <dbReference type="Proteomes" id="UP000010310"/>
    </source>
</evidence>
<comment type="function">
    <text evidence="6">Responsible for synthesis of pseudouridine from uracil.</text>
</comment>
<proteinExistence type="inferred from homology"/>
<dbReference type="InterPro" id="IPR002942">
    <property type="entry name" value="S4_RNA-bd"/>
</dbReference>
<evidence type="ECO:0000256" key="5">
    <source>
        <dbReference type="PROSITE-ProRule" id="PRU00182"/>
    </source>
</evidence>
<comment type="caution">
    <text evidence="8">The sequence shown here is derived from an EMBL/GenBank/DDBJ whole genome shotgun (WGS) entry which is preliminary data.</text>
</comment>
<dbReference type="Gene3D" id="3.10.290.10">
    <property type="entry name" value="RNA-binding S4 domain"/>
    <property type="match status" value="1"/>
</dbReference>
<dbReference type="Pfam" id="PF01479">
    <property type="entry name" value="S4"/>
    <property type="match status" value="1"/>
</dbReference>
<dbReference type="EMBL" id="AMWX01000006">
    <property type="protein sequence ID" value="EKO36551.1"/>
    <property type="molecule type" value="Genomic_DNA"/>
</dbReference>
<dbReference type="PANTHER" id="PTHR21600">
    <property type="entry name" value="MITOCHONDRIAL RNA PSEUDOURIDINE SYNTHASE"/>
    <property type="match status" value="1"/>
</dbReference>
<evidence type="ECO:0000256" key="6">
    <source>
        <dbReference type="RuleBase" id="RU362028"/>
    </source>
</evidence>
<dbReference type="EC" id="5.4.99.-" evidence="6"/>
<sequence length="309" mass="35298">MEIIYKTIDINFHNMRLDQVATSLYQDFSRSQIQRWIISGNLLVNGETLRPKDKVHSGDELSLDPALEEKVSWDGEDIPLNIHYEDEDFLVINKQPGLVMHPGAGCPNGTLANAIAFYYPDSSKLPRCGIVHRLDKDTSGLVVIAKTEKFRSFFVKQLMNREVQKSYEAIVVGQVIGSMSIELGIERDPRNRIKMRASELGREAISHVSLIQFLNGYSHIEVKIETGRTHQIRVHLSSYKHPIIGDHIYNPRNILAKETPKELISQIQDFPRQALHAKSLCFKRMNGKENFEFESCIPNDMQKLISSLQ</sequence>
<dbReference type="CDD" id="cd00165">
    <property type="entry name" value="S4"/>
    <property type="match status" value="1"/>
</dbReference>
<dbReference type="SUPFAM" id="SSF55120">
    <property type="entry name" value="Pseudouridine synthase"/>
    <property type="match status" value="1"/>
</dbReference>
<dbReference type="InterPro" id="IPR006224">
    <property type="entry name" value="PsdUridine_synth_RluA-like_CS"/>
</dbReference>
<dbReference type="STRING" id="1208365.B273_1117"/>
<dbReference type="CDD" id="cd02869">
    <property type="entry name" value="PseudoU_synth_RluA_like"/>
    <property type="match status" value="1"/>
</dbReference>
<dbReference type="PANTHER" id="PTHR21600:SF44">
    <property type="entry name" value="RIBOSOMAL LARGE SUBUNIT PSEUDOURIDINE SYNTHASE D"/>
    <property type="match status" value="1"/>
</dbReference>
<evidence type="ECO:0000256" key="2">
    <source>
        <dbReference type="ARBA" id="ARBA00023235"/>
    </source>
</evidence>
<keyword evidence="5" id="KW-0694">RNA-binding</keyword>
<protein>
    <recommendedName>
        <fullName evidence="6">Pseudouridine synthase</fullName>
        <ecNumber evidence="6">5.4.99.-</ecNumber>
    </recommendedName>
</protein>
<dbReference type="NCBIfam" id="TIGR00005">
    <property type="entry name" value="rluA_subfam"/>
    <property type="match status" value="1"/>
</dbReference>
<dbReference type="GO" id="GO:0003723">
    <property type="term" value="F:RNA binding"/>
    <property type="evidence" value="ECO:0007669"/>
    <property type="project" value="UniProtKB-KW"/>
</dbReference>
<dbReference type="PROSITE" id="PS50889">
    <property type="entry name" value="S4"/>
    <property type="match status" value="1"/>
</dbReference>
<evidence type="ECO:0000256" key="4">
    <source>
        <dbReference type="PIRSR" id="PIRSR606225-1"/>
    </source>
</evidence>
<comment type="catalytic activity">
    <reaction evidence="6">
        <text>a uridine in RNA = a pseudouridine in RNA</text>
        <dbReference type="Rhea" id="RHEA:48348"/>
        <dbReference type="Rhea" id="RHEA-COMP:12068"/>
        <dbReference type="Rhea" id="RHEA-COMP:12069"/>
        <dbReference type="ChEBI" id="CHEBI:65314"/>
        <dbReference type="ChEBI" id="CHEBI:65315"/>
    </reaction>
</comment>
<reference evidence="8 9" key="1">
    <citation type="submission" date="2012-09" db="EMBL/GenBank/DDBJ databases">
        <authorList>
            <person name="Dupont C.L."/>
            <person name="Rusch D.B."/>
            <person name="Lombardo M.-J."/>
            <person name="Novotny M."/>
            <person name="Yee-Greenbaum J."/>
            <person name="Laskin R."/>
        </authorList>
    </citation>
    <scope>NUCLEOTIDE SEQUENCE [LARGE SCALE GENOMIC DNA]</scope>
    <source>
        <strain evidence="8">SAR86E</strain>
    </source>
</reference>
<feature type="domain" description="RNA-binding S4" evidence="7">
    <location>
        <begin position="15"/>
        <end position="79"/>
    </location>
</feature>
<dbReference type="PROSITE" id="PS01129">
    <property type="entry name" value="PSI_RLU"/>
    <property type="match status" value="1"/>
</dbReference>
<dbReference type="GO" id="GO:0160140">
    <property type="term" value="F:23S rRNA pseudouridine(1911/1915/1917) synthase activity"/>
    <property type="evidence" value="ECO:0007669"/>
    <property type="project" value="UniProtKB-EC"/>
</dbReference>
<evidence type="ECO:0000259" key="7">
    <source>
        <dbReference type="SMART" id="SM00363"/>
    </source>
</evidence>
<evidence type="ECO:0000313" key="8">
    <source>
        <dbReference type="EMBL" id="EKO36551.1"/>
    </source>
</evidence>
<dbReference type="Gene3D" id="3.30.2350.10">
    <property type="entry name" value="Pseudouridine synthase"/>
    <property type="match status" value="1"/>
</dbReference>
<dbReference type="InterPro" id="IPR020103">
    <property type="entry name" value="PsdUridine_synth_cat_dom_sf"/>
</dbReference>
<accession>K6GHR1</accession>
<organism evidence="8 9">
    <name type="scientific">SAR86 cluster bacterium SAR86E</name>
    <dbReference type="NCBI Taxonomy" id="1208365"/>
    <lineage>
        <taxon>Bacteria</taxon>
        <taxon>Pseudomonadati</taxon>
        <taxon>Pseudomonadota</taxon>
        <taxon>Gammaproteobacteria</taxon>
        <taxon>SAR86 cluster</taxon>
    </lineage>
</organism>
<evidence type="ECO:0000256" key="3">
    <source>
        <dbReference type="ARBA" id="ARBA00036882"/>
    </source>
</evidence>
<dbReference type="InterPro" id="IPR006145">
    <property type="entry name" value="PsdUridine_synth_RsuA/RluA"/>
</dbReference>
<dbReference type="SUPFAM" id="SSF55174">
    <property type="entry name" value="Alpha-L RNA-binding motif"/>
    <property type="match status" value="1"/>
</dbReference>
<dbReference type="PATRIC" id="fig|1208365.4.peg.729"/>
<keyword evidence="2 6" id="KW-0413">Isomerase</keyword>
<dbReference type="InterPro" id="IPR006225">
    <property type="entry name" value="PsdUridine_synth_RluC/D"/>
</dbReference>
<dbReference type="SMART" id="SM00363">
    <property type="entry name" value="S4"/>
    <property type="match status" value="1"/>
</dbReference>
<keyword evidence="9" id="KW-1185">Reference proteome</keyword>